<keyword evidence="5 8" id="KW-1133">Transmembrane helix</keyword>
<evidence type="ECO:0000256" key="7">
    <source>
        <dbReference type="SAM" id="Coils"/>
    </source>
</evidence>
<feature type="transmembrane region" description="Helical" evidence="8">
    <location>
        <begin position="199"/>
        <end position="220"/>
    </location>
</feature>
<dbReference type="SUPFAM" id="SSF58038">
    <property type="entry name" value="SNARE fusion complex"/>
    <property type="match status" value="1"/>
</dbReference>
<name>A0A4D9D905_9STRA</name>
<dbReference type="GO" id="GO:0000149">
    <property type="term" value="F:SNARE binding"/>
    <property type="evidence" value="ECO:0007669"/>
    <property type="project" value="TreeGrafter"/>
</dbReference>
<dbReference type="CDD" id="cd15861">
    <property type="entry name" value="SNARE_SNAP25N_23N_29N_SEC9N"/>
    <property type="match status" value="1"/>
</dbReference>
<evidence type="ECO:0000256" key="4">
    <source>
        <dbReference type="ARBA" id="ARBA00022927"/>
    </source>
</evidence>
<accession>A0A4D9D905</accession>
<dbReference type="GO" id="GO:0015031">
    <property type="term" value="P:protein transport"/>
    <property type="evidence" value="ECO:0007669"/>
    <property type="project" value="UniProtKB-KW"/>
</dbReference>
<dbReference type="OrthoDB" id="19261at2759"/>
<dbReference type="InterPro" id="IPR044766">
    <property type="entry name" value="NPSN/SNAP25-like_N_SNARE"/>
</dbReference>
<comment type="subcellular location">
    <subcellularLocation>
        <location evidence="1">Membrane</location>
        <topology evidence="1">Single-pass type IV membrane protein</topology>
    </subcellularLocation>
</comment>
<sequence>MTDIEYWDGELSSKLAELEQTIGNLKSMRGGDKEAGIAKSEATLKRVREVKKGYNYEMRMSLKNDPRRHEYAEKLKAVDERIAALETELKWAKTEANKKSLFKGSKGADGSGTLNENATNDTYLTEAKKIQDKTEASLQLALGMVEASKQVGANTVEEVNRQKEQITEITDTVEAMEDGLTRADKLIRAFGRRIATDKFIQFFFVLNFGLLVGIIVWYAVKKGKVRAPEIHAPPMPTFDEVFGSGGGDNTSTLAEQPTSDGLARRLRVATRYLRPVAKSMTHSP</sequence>
<protein>
    <recommendedName>
        <fullName evidence="11">t-SNARE coiled-coil homology domain-containing protein</fullName>
    </recommendedName>
</protein>
<evidence type="ECO:0008006" key="11">
    <source>
        <dbReference type="Google" id="ProtNLM"/>
    </source>
</evidence>
<dbReference type="GO" id="GO:0005484">
    <property type="term" value="F:SNAP receptor activity"/>
    <property type="evidence" value="ECO:0007669"/>
    <property type="project" value="InterPro"/>
</dbReference>
<dbReference type="GO" id="GO:0005789">
    <property type="term" value="C:endoplasmic reticulum membrane"/>
    <property type="evidence" value="ECO:0007669"/>
    <property type="project" value="TreeGrafter"/>
</dbReference>
<dbReference type="GO" id="GO:0006906">
    <property type="term" value="P:vesicle fusion"/>
    <property type="evidence" value="ECO:0007669"/>
    <property type="project" value="TreeGrafter"/>
</dbReference>
<dbReference type="PANTHER" id="PTHR21230">
    <property type="entry name" value="VESICLE TRANSPORT V-SNARE PROTEIN VTI1-RELATED"/>
    <property type="match status" value="1"/>
</dbReference>
<feature type="coiled-coil region" evidence="7">
    <location>
        <begin position="68"/>
        <end position="95"/>
    </location>
</feature>
<evidence type="ECO:0000256" key="2">
    <source>
        <dbReference type="ARBA" id="ARBA00022448"/>
    </source>
</evidence>
<keyword evidence="10" id="KW-1185">Reference proteome</keyword>
<evidence type="ECO:0000256" key="6">
    <source>
        <dbReference type="ARBA" id="ARBA00023136"/>
    </source>
</evidence>
<keyword evidence="4" id="KW-0653">Protein transport</keyword>
<evidence type="ECO:0000256" key="8">
    <source>
        <dbReference type="SAM" id="Phobius"/>
    </source>
</evidence>
<evidence type="ECO:0000256" key="5">
    <source>
        <dbReference type="ARBA" id="ARBA00022989"/>
    </source>
</evidence>
<evidence type="ECO:0000256" key="3">
    <source>
        <dbReference type="ARBA" id="ARBA00022692"/>
    </source>
</evidence>
<keyword evidence="6 8" id="KW-0472">Membrane</keyword>
<proteinExistence type="predicted"/>
<dbReference type="GO" id="GO:0005794">
    <property type="term" value="C:Golgi apparatus"/>
    <property type="evidence" value="ECO:0007669"/>
    <property type="project" value="TreeGrafter"/>
</dbReference>
<comment type="caution">
    <text evidence="9">The sequence shown here is derived from an EMBL/GenBank/DDBJ whole genome shotgun (WGS) entry which is preliminary data.</text>
</comment>
<keyword evidence="3 8" id="KW-0812">Transmembrane</keyword>
<dbReference type="PANTHER" id="PTHR21230:SF79">
    <property type="entry name" value="T-SNARE COILED-COIL HOMOLOGY DOMAIN-CONTAINING PROTEIN"/>
    <property type="match status" value="1"/>
</dbReference>
<dbReference type="AlphaFoldDB" id="A0A4D9D905"/>
<dbReference type="GO" id="GO:0031201">
    <property type="term" value="C:SNARE complex"/>
    <property type="evidence" value="ECO:0007669"/>
    <property type="project" value="InterPro"/>
</dbReference>
<keyword evidence="2" id="KW-0813">Transport</keyword>
<dbReference type="Proteomes" id="UP000355283">
    <property type="component" value="Unassembled WGS sequence"/>
</dbReference>
<evidence type="ECO:0000313" key="9">
    <source>
        <dbReference type="EMBL" id="TFJ87796.1"/>
    </source>
</evidence>
<keyword evidence="7" id="KW-0175">Coiled coil</keyword>
<dbReference type="Gene3D" id="1.20.5.110">
    <property type="match status" value="1"/>
</dbReference>
<reference evidence="9 10" key="1">
    <citation type="submission" date="2019-01" db="EMBL/GenBank/DDBJ databases">
        <title>Nuclear Genome Assembly of the Microalgal Biofuel strain Nannochloropsis salina CCMP1776.</title>
        <authorList>
            <person name="Hovde B."/>
        </authorList>
    </citation>
    <scope>NUCLEOTIDE SEQUENCE [LARGE SCALE GENOMIC DNA]</scope>
    <source>
        <strain evidence="9 10">CCMP1776</strain>
    </source>
</reference>
<dbReference type="GO" id="GO:0012507">
    <property type="term" value="C:ER to Golgi transport vesicle membrane"/>
    <property type="evidence" value="ECO:0007669"/>
    <property type="project" value="TreeGrafter"/>
</dbReference>
<evidence type="ECO:0000256" key="1">
    <source>
        <dbReference type="ARBA" id="ARBA00004211"/>
    </source>
</evidence>
<dbReference type="EMBL" id="SDOX01000005">
    <property type="protein sequence ID" value="TFJ87796.1"/>
    <property type="molecule type" value="Genomic_DNA"/>
</dbReference>
<dbReference type="GO" id="GO:0031902">
    <property type="term" value="C:late endosome membrane"/>
    <property type="evidence" value="ECO:0007669"/>
    <property type="project" value="TreeGrafter"/>
</dbReference>
<evidence type="ECO:0000313" key="10">
    <source>
        <dbReference type="Proteomes" id="UP000355283"/>
    </source>
</evidence>
<gene>
    <name evidence="9" type="ORF">NSK_001143</name>
</gene>
<organism evidence="9 10">
    <name type="scientific">Nannochloropsis salina CCMP1776</name>
    <dbReference type="NCBI Taxonomy" id="1027361"/>
    <lineage>
        <taxon>Eukaryota</taxon>
        <taxon>Sar</taxon>
        <taxon>Stramenopiles</taxon>
        <taxon>Ochrophyta</taxon>
        <taxon>Eustigmatophyceae</taxon>
        <taxon>Eustigmatales</taxon>
        <taxon>Monodopsidaceae</taxon>
        <taxon>Microchloropsis</taxon>
        <taxon>Microchloropsis salina</taxon>
    </lineage>
</organism>